<evidence type="ECO:0000313" key="2">
    <source>
        <dbReference type="EMBL" id="KAI4529139.1"/>
    </source>
</evidence>
<evidence type="ECO:0000313" key="3">
    <source>
        <dbReference type="Proteomes" id="UP001214576"/>
    </source>
</evidence>
<feature type="compositionally biased region" description="Polar residues" evidence="1">
    <location>
        <begin position="90"/>
        <end position="108"/>
    </location>
</feature>
<organism evidence="2 3">
    <name type="scientific">Ovis ammon polii</name>
    <dbReference type="NCBI Taxonomy" id="230172"/>
    <lineage>
        <taxon>Eukaryota</taxon>
        <taxon>Metazoa</taxon>
        <taxon>Chordata</taxon>
        <taxon>Craniata</taxon>
        <taxon>Vertebrata</taxon>
        <taxon>Euteleostomi</taxon>
        <taxon>Mammalia</taxon>
        <taxon>Eutheria</taxon>
        <taxon>Laurasiatheria</taxon>
        <taxon>Artiodactyla</taxon>
        <taxon>Ruminantia</taxon>
        <taxon>Pecora</taxon>
        <taxon>Bovidae</taxon>
        <taxon>Caprinae</taxon>
        <taxon>Ovis</taxon>
    </lineage>
</organism>
<dbReference type="Proteomes" id="UP001214576">
    <property type="component" value="Unassembled WGS sequence"/>
</dbReference>
<proteinExistence type="predicted"/>
<protein>
    <submittedName>
        <fullName evidence="2">Uncharacterized protein</fullName>
    </submittedName>
</protein>
<evidence type="ECO:0000256" key="1">
    <source>
        <dbReference type="SAM" id="MobiDB-lite"/>
    </source>
</evidence>
<reference evidence="2" key="1">
    <citation type="submission" date="2022-03" db="EMBL/GenBank/DDBJ databases">
        <title>Genomic analyses of argali, domestic sheep and their hybrids provide insights into chromosomal evolution, heterosis and genetic basis of agronomic traits.</title>
        <authorList>
            <person name="Li M."/>
        </authorList>
    </citation>
    <scope>NUCLEOTIDE SEQUENCE</scope>
    <source>
        <strain evidence="2">CAU-MHL-2022a</strain>
        <tissue evidence="2">Skin</tissue>
    </source>
</reference>
<comment type="caution">
    <text evidence="2">The sequence shown here is derived from an EMBL/GenBank/DDBJ whole genome shotgun (WGS) entry which is preliminary data.</text>
</comment>
<sequence>MCMEAAPGPQLQEFEHQAKHATAQAQQMEGPPLEAQRKLPGGVPSVEAEGLHGEHLQRARQLQREQKHAPLSSIWDSIYHTASHYRERANNTQRKTSNGVDTVDSSTPAPAVDMDCQNATFASYSSDKCIHVCRLGCNHPSNRSRDTPLRDDSCYLWRFLKRQAQQVRSQSPRVGAQNLLAPQTVFTQKPGDRRPRRYFLLSKSLRSNTAVTLAQVWDEDVSWYMTVL</sequence>
<keyword evidence="3" id="KW-1185">Reference proteome</keyword>
<feature type="region of interest" description="Disordered" evidence="1">
    <location>
        <begin position="88"/>
        <end position="108"/>
    </location>
</feature>
<accession>A0AAD4TMD9</accession>
<gene>
    <name evidence="2" type="ORF">MG293_020813</name>
</gene>
<dbReference type="AlphaFoldDB" id="A0AAD4TMD9"/>
<dbReference type="EMBL" id="JAKZEL010000029">
    <property type="protein sequence ID" value="KAI4529139.1"/>
    <property type="molecule type" value="Genomic_DNA"/>
</dbReference>
<feature type="region of interest" description="Disordered" evidence="1">
    <location>
        <begin position="17"/>
        <end position="40"/>
    </location>
</feature>
<name>A0AAD4TMD9_OVIAM</name>